<accession>A0A2T7UMJ4</accession>
<reference evidence="6 7" key="1">
    <citation type="journal article" date="2011" name="Syst. Appl. Microbiol.">
        <title>Defluviimonas denitrificans gen. nov., sp. nov., and Pararhodobacter aggregans gen. nov., sp. nov., non-phototrophic Rhodobacteraceae from the biofilter of a marine aquaculture.</title>
        <authorList>
            <person name="Foesel B.U."/>
            <person name="Drake H.L."/>
            <person name="Schramm A."/>
        </authorList>
    </citation>
    <scope>NUCLEOTIDE SEQUENCE [LARGE SCALE GENOMIC DNA]</scope>
    <source>
        <strain evidence="6 7">D1-19</strain>
    </source>
</reference>
<evidence type="ECO:0000313" key="6">
    <source>
        <dbReference type="EMBL" id="PVE45894.1"/>
    </source>
</evidence>
<dbReference type="AlphaFoldDB" id="A0A2T7UMJ4"/>
<dbReference type="SUPFAM" id="SSF53850">
    <property type="entry name" value="Periplasmic binding protein-like II"/>
    <property type="match status" value="1"/>
</dbReference>
<keyword evidence="4" id="KW-0804">Transcription</keyword>
<dbReference type="CDD" id="cd08422">
    <property type="entry name" value="PBP2_CrgA_like"/>
    <property type="match status" value="1"/>
</dbReference>
<keyword evidence="7" id="KW-1185">Reference proteome</keyword>
<dbReference type="GO" id="GO:0003700">
    <property type="term" value="F:DNA-binding transcription factor activity"/>
    <property type="evidence" value="ECO:0007669"/>
    <property type="project" value="InterPro"/>
</dbReference>
<dbReference type="FunFam" id="1.10.10.10:FF:000001">
    <property type="entry name" value="LysR family transcriptional regulator"/>
    <property type="match status" value="1"/>
</dbReference>
<dbReference type="Gene3D" id="3.40.190.290">
    <property type="match status" value="1"/>
</dbReference>
<protein>
    <submittedName>
        <fullName evidence="6">Transcriptional regulator</fullName>
    </submittedName>
</protein>
<dbReference type="PROSITE" id="PS50931">
    <property type="entry name" value="HTH_LYSR"/>
    <property type="match status" value="1"/>
</dbReference>
<dbReference type="OrthoDB" id="9813056at2"/>
<dbReference type="InterPro" id="IPR000847">
    <property type="entry name" value="LysR_HTH_N"/>
</dbReference>
<evidence type="ECO:0000256" key="2">
    <source>
        <dbReference type="ARBA" id="ARBA00023015"/>
    </source>
</evidence>
<dbReference type="InterPro" id="IPR036390">
    <property type="entry name" value="WH_DNA-bd_sf"/>
</dbReference>
<dbReference type="PANTHER" id="PTHR30537:SF5">
    <property type="entry name" value="HTH-TYPE TRANSCRIPTIONAL ACTIVATOR TTDR-RELATED"/>
    <property type="match status" value="1"/>
</dbReference>
<dbReference type="Gene3D" id="1.10.10.10">
    <property type="entry name" value="Winged helix-like DNA-binding domain superfamily/Winged helix DNA-binding domain"/>
    <property type="match status" value="1"/>
</dbReference>
<keyword evidence="3" id="KW-0238">DNA-binding</keyword>
<gene>
    <name evidence="6" type="ORF">DDE23_18945</name>
</gene>
<comment type="similarity">
    <text evidence="1">Belongs to the LysR transcriptional regulatory family.</text>
</comment>
<dbReference type="InterPro" id="IPR005119">
    <property type="entry name" value="LysR_subst-bd"/>
</dbReference>
<evidence type="ECO:0000256" key="4">
    <source>
        <dbReference type="ARBA" id="ARBA00023163"/>
    </source>
</evidence>
<dbReference type="Pfam" id="PF03466">
    <property type="entry name" value="LysR_substrate"/>
    <property type="match status" value="1"/>
</dbReference>
<evidence type="ECO:0000313" key="7">
    <source>
        <dbReference type="Proteomes" id="UP000244810"/>
    </source>
</evidence>
<comment type="caution">
    <text evidence="6">The sequence shown here is derived from an EMBL/GenBank/DDBJ whole genome shotgun (WGS) entry which is preliminary data.</text>
</comment>
<dbReference type="PANTHER" id="PTHR30537">
    <property type="entry name" value="HTH-TYPE TRANSCRIPTIONAL REGULATOR"/>
    <property type="match status" value="1"/>
</dbReference>
<evidence type="ECO:0000259" key="5">
    <source>
        <dbReference type="PROSITE" id="PS50931"/>
    </source>
</evidence>
<feature type="domain" description="HTH lysR-type" evidence="5">
    <location>
        <begin position="1"/>
        <end position="59"/>
    </location>
</feature>
<dbReference type="EMBL" id="QDDR01000011">
    <property type="protein sequence ID" value="PVE45894.1"/>
    <property type="molecule type" value="Genomic_DNA"/>
</dbReference>
<dbReference type="GO" id="GO:0006351">
    <property type="term" value="P:DNA-templated transcription"/>
    <property type="evidence" value="ECO:0007669"/>
    <property type="project" value="TreeGrafter"/>
</dbReference>
<organism evidence="6 7">
    <name type="scientific">Pararhodobacter aggregans</name>
    <dbReference type="NCBI Taxonomy" id="404875"/>
    <lineage>
        <taxon>Bacteria</taxon>
        <taxon>Pseudomonadati</taxon>
        <taxon>Pseudomonadota</taxon>
        <taxon>Alphaproteobacteria</taxon>
        <taxon>Rhodobacterales</taxon>
        <taxon>Paracoccaceae</taxon>
        <taxon>Pararhodobacter</taxon>
    </lineage>
</organism>
<evidence type="ECO:0000256" key="1">
    <source>
        <dbReference type="ARBA" id="ARBA00009437"/>
    </source>
</evidence>
<dbReference type="SUPFAM" id="SSF46785">
    <property type="entry name" value="Winged helix' DNA-binding domain"/>
    <property type="match status" value="1"/>
</dbReference>
<dbReference type="InterPro" id="IPR036388">
    <property type="entry name" value="WH-like_DNA-bd_sf"/>
</dbReference>
<sequence>MDRLAADRMFIAVMETGSFAAAARKLGTSAGQASKLISALEGELGTRLLNRTTRALAPTELGQSYFAQIRNILGDLDTLDQSLRDAGEAPRGRLRLTAPMSLGTMQLARALNDFAAAYPGIELDVSFTDRFVNLVDEGMDAAIRVGHPADSSLIARRLGQTRILMVASPAYLTRHGRPETLEALAGHECILDTTLRDPALWRFGERTLTVRGRIRYSSALACLLAAEHGLGIARVPGFTAQASLAAGRVEVLLPATEPPPSGIFALYPAGRHLPVKVRVLIDFLSREFGDVDPFLPDRNE</sequence>
<dbReference type="InterPro" id="IPR058163">
    <property type="entry name" value="LysR-type_TF_proteobact-type"/>
</dbReference>
<dbReference type="Pfam" id="PF00126">
    <property type="entry name" value="HTH_1"/>
    <property type="match status" value="1"/>
</dbReference>
<evidence type="ECO:0000256" key="3">
    <source>
        <dbReference type="ARBA" id="ARBA00023125"/>
    </source>
</evidence>
<dbReference type="GO" id="GO:0043565">
    <property type="term" value="F:sequence-specific DNA binding"/>
    <property type="evidence" value="ECO:0007669"/>
    <property type="project" value="TreeGrafter"/>
</dbReference>
<keyword evidence="2" id="KW-0805">Transcription regulation</keyword>
<proteinExistence type="inferred from homology"/>
<dbReference type="Proteomes" id="UP000244810">
    <property type="component" value="Unassembled WGS sequence"/>
</dbReference>
<name>A0A2T7UMJ4_9RHOB</name>
<dbReference type="RefSeq" id="WP_107754876.1">
    <property type="nucleotide sequence ID" value="NZ_QBKF01000017.1"/>
</dbReference>